<keyword evidence="1" id="KW-0732">Signal</keyword>
<evidence type="ECO:0000313" key="2">
    <source>
        <dbReference type="EMBL" id="KAJ1917589.1"/>
    </source>
</evidence>
<evidence type="ECO:0000313" key="3">
    <source>
        <dbReference type="Proteomes" id="UP001150569"/>
    </source>
</evidence>
<name>A0A9W7ZVQ5_9FUNG</name>
<feature type="chain" id="PRO_5040934270" evidence="1">
    <location>
        <begin position="19"/>
        <end position="66"/>
    </location>
</feature>
<dbReference type="EMBL" id="JANBPT010000535">
    <property type="protein sequence ID" value="KAJ1917589.1"/>
    <property type="molecule type" value="Genomic_DNA"/>
</dbReference>
<sequence length="66" mass="7280">MKISFALVSAFLVAAVHAAPITQLFHNLVDVDAVVLNDNSNSRRFDQLFHNLIEANVDLLNDNSNS</sequence>
<accession>A0A9W7ZVQ5</accession>
<keyword evidence="3" id="KW-1185">Reference proteome</keyword>
<gene>
    <name evidence="2" type="ORF">IWQ60_007730</name>
</gene>
<dbReference type="AlphaFoldDB" id="A0A9W7ZVQ5"/>
<evidence type="ECO:0000256" key="1">
    <source>
        <dbReference type="SAM" id="SignalP"/>
    </source>
</evidence>
<protein>
    <submittedName>
        <fullName evidence="2">Uncharacterized protein</fullName>
    </submittedName>
</protein>
<feature type="signal peptide" evidence="1">
    <location>
        <begin position="1"/>
        <end position="18"/>
    </location>
</feature>
<proteinExistence type="predicted"/>
<reference evidence="2" key="1">
    <citation type="submission" date="2022-07" db="EMBL/GenBank/DDBJ databases">
        <title>Phylogenomic reconstructions and comparative analyses of Kickxellomycotina fungi.</title>
        <authorList>
            <person name="Reynolds N.K."/>
            <person name="Stajich J.E."/>
            <person name="Barry K."/>
            <person name="Grigoriev I.V."/>
            <person name="Crous P."/>
            <person name="Smith M.E."/>
        </authorList>
    </citation>
    <scope>NUCLEOTIDE SEQUENCE</scope>
    <source>
        <strain evidence="2">RSA 861</strain>
    </source>
</reference>
<feature type="non-terminal residue" evidence="2">
    <location>
        <position position="66"/>
    </location>
</feature>
<dbReference type="Proteomes" id="UP001150569">
    <property type="component" value="Unassembled WGS sequence"/>
</dbReference>
<comment type="caution">
    <text evidence="2">The sequence shown here is derived from an EMBL/GenBank/DDBJ whole genome shotgun (WGS) entry which is preliminary data.</text>
</comment>
<organism evidence="2 3">
    <name type="scientific">Tieghemiomyces parasiticus</name>
    <dbReference type="NCBI Taxonomy" id="78921"/>
    <lineage>
        <taxon>Eukaryota</taxon>
        <taxon>Fungi</taxon>
        <taxon>Fungi incertae sedis</taxon>
        <taxon>Zoopagomycota</taxon>
        <taxon>Kickxellomycotina</taxon>
        <taxon>Dimargaritomycetes</taxon>
        <taxon>Dimargaritales</taxon>
        <taxon>Dimargaritaceae</taxon>
        <taxon>Tieghemiomyces</taxon>
    </lineage>
</organism>